<dbReference type="Gene3D" id="2.30.30.60">
    <property type="match status" value="1"/>
</dbReference>
<evidence type="ECO:0000256" key="1">
    <source>
        <dbReference type="ARBA" id="ARBA00004651"/>
    </source>
</evidence>
<dbReference type="Pfam" id="PF21082">
    <property type="entry name" value="MS_channel_3rd"/>
    <property type="match status" value="1"/>
</dbReference>
<keyword evidence="3" id="KW-1003">Cell membrane</keyword>
<dbReference type="AlphaFoldDB" id="A0A1Q6DX35"/>
<dbReference type="PANTHER" id="PTHR30347:SF1">
    <property type="entry name" value="MECHANOSENSITIVE CHANNEL MSCK"/>
    <property type="match status" value="1"/>
</dbReference>
<name>A0A1Q6DX35_METT1</name>
<dbReference type="InParanoid" id="A0A1Q6DX35"/>
<evidence type="ECO:0000256" key="2">
    <source>
        <dbReference type="ARBA" id="ARBA00008017"/>
    </source>
</evidence>
<feature type="domain" description="Mechanosensitive ion channel MscS" evidence="8">
    <location>
        <begin position="111"/>
        <end position="176"/>
    </location>
</feature>
<evidence type="ECO:0000256" key="7">
    <source>
        <dbReference type="SAM" id="Phobius"/>
    </source>
</evidence>
<reference evidence="11" key="1">
    <citation type="submission" date="2016-12" db="EMBL/GenBank/DDBJ databases">
        <title>Discovery of methanogenic haloarchaea.</title>
        <authorList>
            <person name="Sorokin D.Y."/>
            <person name="Makarova K.S."/>
            <person name="Abbas B."/>
            <person name="Ferrer M."/>
            <person name="Golyshin P.N."/>
        </authorList>
    </citation>
    <scope>NUCLEOTIDE SEQUENCE [LARGE SCALE GENOMIC DNA]</scope>
    <source>
        <strain evidence="11">HMET1</strain>
    </source>
</reference>
<dbReference type="EMBL" id="MSDW01000001">
    <property type="protein sequence ID" value="OKY78882.1"/>
    <property type="molecule type" value="Genomic_DNA"/>
</dbReference>
<evidence type="ECO:0000256" key="5">
    <source>
        <dbReference type="ARBA" id="ARBA00022989"/>
    </source>
</evidence>
<gene>
    <name evidence="11" type="ORF">BTN85_1386</name>
</gene>
<feature type="transmembrane region" description="Helical" evidence="7">
    <location>
        <begin position="66"/>
        <end position="83"/>
    </location>
</feature>
<dbReference type="Proteomes" id="UP000185744">
    <property type="component" value="Unassembled WGS sequence"/>
</dbReference>
<evidence type="ECO:0000259" key="8">
    <source>
        <dbReference type="Pfam" id="PF00924"/>
    </source>
</evidence>
<proteinExistence type="inferred from homology"/>
<evidence type="ECO:0000313" key="12">
    <source>
        <dbReference type="Proteomes" id="UP000185744"/>
    </source>
</evidence>
<evidence type="ECO:0000256" key="6">
    <source>
        <dbReference type="ARBA" id="ARBA00023136"/>
    </source>
</evidence>
<feature type="domain" description="Mechanosensitive ion channel MscS C-terminal" evidence="9">
    <location>
        <begin position="184"/>
        <end position="267"/>
    </location>
</feature>
<accession>A0A1Q6DX35</accession>
<dbReference type="InterPro" id="IPR010920">
    <property type="entry name" value="LSM_dom_sf"/>
</dbReference>
<dbReference type="Gene3D" id="3.30.70.100">
    <property type="match status" value="1"/>
</dbReference>
<evidence type="ECO:0000256" key="3">
    <source>
        <dbReference type="ARBA" id="ARBA00022475"/>
    </source>
</evidence>
<dbReference type="GO" id="GO:0055085">
    <property type="term" value="P:transmembrane transport"/>
    <property type="evidence" value="ECO:0007669"/>
    <property type="project" value="InterPro"/>
</dbReference>
<dbReference type="Pfam" id="PF00924">
    <property type="entry name" value="MS_channel_2nd"/>
    <property type="match status" value="1"/>
</dbReference>
<organism evidence="11 12">
    <name type="scientific">Methanohalarchaeum thermophilum</name>
    <dbReference type="NCBI Taxonomy" id="1903181"/>
    <lineage>
        <taxon>Archaea</taxon>
        <taxon>Methanobacteriati</taxon>
        <taxon>Methanobacteriota</taxon>
        <taxon>Methanonatronarchaeia</taxon>
        <taxon>Methanonatronarchaeales</taxon>
        <taxon>Methanonatronarchaeaceae</taxon>
        <taxon>Candidatus Methanohalarchaeum</taxon>
    </lineage>
</organism>
<feature type="transmembrane region" description="Helical" evidence="7">
    <location>
        <begin position="23"/>
        <end position="45"/>
    </location>
</feature>
<dbReference type="InterPro" id="IPR011066">
    <property type="entry name" value="MscS_channel_C_sf"/>
</dbReference>
<dbReference type="STRING" id="1903181.BTN85_1386"/>
<dbReference type="InterPro" id="IPR052702">
    <property type="entry name" value="MscS-like_channel"/>
</dbReference>
<dbReference type="SUPFAM" id="SSF82861">
    <property type="entry name" value="Mechanosensitive channel protein MscS (YggB), transmembrane region"/>
    <property type="match status" value="1"/>
</dbReference>
<evidence type="ECO:0000259" key="10">
    <source>
        <dbReference type="Pfam" id="PF21088"/>
    </source>
</evidence>
<dbReference type="GO" id="GO:0005886">
    <property type="term" value="C:plasma membrane"/>
    <property type="evidence" value="ECO:0007669"/>
    <property type="project" value="UniProtKB-SubCell"/>
</dbReference>
<evidence type="ECO:0000313" key="11">
    <source>
        <dbReference type="EMBL" id="OKY78882.1"/>
    </source>
</evidence>
<evidence type="ECO:0000256" key="4">
    <source>
        <dbReference type="ARBA" id="ARBA00022692"/>
    </source>
</evidence>
<dbReference type="InterPro" id="IPR006685">
    <property type="entry name" value="MscS_channel_2nd"/>
</dbReference>
<dbReference type="InterPro" id="IPR049142">
    <property type="entry name" value="MS_channel_1st"/>
</dbReference>
<keyword evidence="12" id="KW-1185">Reference proteome</keyword>
<comment type="caution">
    <text evidence="11">The sequence shown here is derived from an EMBL/GenBank/DDBJ whole genome shotgun (WGS) entry which is preliminary data.</text>
</comment>
<dbReference type="InterPro" id="IPR023408">
    <property type="entry name" value="MscS_beta-dom_sf"/>
</dbReference>
<evidence type="ECO:0000259" key="9">
    <source>
        <dbReference type="Pfam" id="PF21082"/>
    </source>
</evidence>
<dbReference type="Pfam" id="PF21088">
    <property type="entry name" value="MS_channel_1st"/>
    <property type="match status" value="1"/>
</dbReference>
<dbReference type="InterPro" id="IPR011014">
    <property type="entry name" value="MscS_channel_TM-2"/>
</dbReference>
<dbReference type="InterPro" id="IPR049278">
    <property type="entry name" value="MS_channel_C"/>
</dbReference>
<dbReference type="SUPFAM" id="SSF50182">
    <property type="entry name" value="Sm-like ribonucleoproteins"/>
    <property type="match status" value="1"/>
</dbReference>
<keyword evidence="6 7" id="KW-0472">Membrane</keyword>
<comment type="subcellular location">
    <subcellularLocation>
        <location evidence="1">Cell membrane</location>
        <topology evidence="1">Multi-pass membrane protein</topology>
    </subcellularLocation>
</comment>
<dbReference type="PANTHER" id="PTHR30347">
    <property type="entry name" value="POTASSIUM CHANNEL RELATED"/>
    <property type="match status" value="1"/>
</dbReference>
<keyword evidence="5 7" id="KW-1133">Transmembrane helix</keyword>
<dbReference type="Gene3D" id="1.10.287.1260">
    <property type="match status" value="1"/>
</dbReference>
<dbReference type="SUPFAM" id="SSF82689">
    <property type="entry name" value="Mechanosensitive channel protein MscS (YggB), C-terminal domain"/>
    <property type="match status" value="1"/>
</dbReference>
<comment type="similarity">
    <text evidence="2">Belongs to the MscS (TC 1.A.23) family.</text>
</comment>
<protein>
    <submittedName>
        <fullName evidence="11">Small-conductance mechanosensitive channel, MscC family</fullName>
    </submittedName>
</protein>
<keyword evidence="4 7" id="KW-0812">Transmembrane</keyword>
<feature type="domain" description="Mechanosensitive ion channel transmembrane helices 2/3" evidence="10">
    <location>
        <begin position="68"/>
        <end position="109"/>
    </location>
</feature>
<sequence length="290" mass="32325">MDFISLIGEISKIKLLSISENTITVGDLFVLVIILVGTFLVSRWVRKVVRAALDRSGFKDEAANPILKLIHYFIVVIGIYIGFNSIGVPLTGVLAAAGVAGIIIGFGLQSITSNMISGLILMGDRTVRIGDIVEFDNKLGKVTDTGVRSTTVKTIDNLHIIVPNQELFSKPFVNYSYKDEKIRISTSVGVKYGTNVEKVKEILLEIARDNDTVLNYPEPEVFFSEFGDSALQFKLKCWILAPLKKWKVKSQLNFEVNKRLKEEGITIPFPQRDVWLKNQSEPQPEPPNQG</sequence>